<proteinExistence type="inferred from homology"/>
<keyword evidence="6" id="KW-1185">Reference proteome</keyword>
<dbReference type="PANTHER" id="PTHR43201">
    <property type="entry name" value="ACYL-COA SYNTHETASE"/>
    <property type="match status" value="1"/>
</dbReference>
<name>A0ABU4ET64_WILMA</name>
<comment type="caution">
    <text evidence="5">The sequence shown here is derived from an EMBL/GenBank/DDBJ whole genome shotgun (WGS) entry which is preliminary data.</text>
</comment>
<keyword evidence="2" id="KW-0436">Ligase</keyword>
<accession>A0ABU4ET64</accession>
<dbReference type="InterPro" id="IPR020845">
    <property type="entry name" value="AMP-binding_CS"/>
</dbReference>
<protein>
    <submittedName>
        <fullName evidence="5">Class I adenylate-forming enzyme family protein</fullName>
    </submittedName>
</protein>
<dbReference type="Proteomes" id="UP001185792">
    <property type="component" value="Unassembled WGS sequence"/>
</dbReference>
<dbReference type="PANTHER" id="PTHR43201:SF5">
    <property type="entry name" value="MEDIUM-CHAIN ACYL-COA LIGASE ACSF2, MITOCHONDRIAL"/>
    <property type="match status" value="1"/>
</dbReference>
<dbReference type="Gene3D" id="3.40.50.12780">
    <property type="entry name" value="N-terminal domain of ligase-like"/>
    <property type="match status" value="1"/>
</dbReference>
<dbReference type="Pfam" id="PF13193">
    <property type="entry name" value="AMP-binding_C"/>
    <property type="match status" value="1"/>
</dbReference>
<evidence type="ECO:0000313" key="6">
    <source>
        <dbReference type="Proteomes" id="UP001185792"/>
    </source>
</evidence>
<dbReference type="PROSITE" id="PS00455">
    <property type="entry name" value="AMP_BINDING"/>
    <property type="match status" value="1"/>
</dbReference>
<evidence type="ECO:0000259" key="3">
    <source>
        <dbReference type="Pfam" id="PF00501"/>
    </source>
</evidence>
<dbReference type="Gene3D" id="3.30.300.30">
    <property type="match status" value="1"/>
</dbReference>
<feature type="domain" description="AMP-binding enzyme C-terminal" evidence="4">
    <location>
        <begin position="451"/>
        <end position="523"/>
    </location>
</feature>
<sequence>MIEATTPTVPALIQRATQLFPDNDSFVFPDSRQTYAELESSALEVARSMTAMEIGPGDAVGVIMPNCPEFLHVMFGTAMIGALFVPINSRLAPRELAYVIPDADIKLIFTTDVVDEHVDYVARLHAAFPQLASAEVGITPEISSAPSLATAVVLGSRSAPGFKTQRDFLSLADLISADEVKATASAIRPDSPYIMMYTSGTTSVPKGCPLTHEAVVRLGTAVGEEAFRITEADRMWNPLPMFHVSAQAPMIGILNAGATYISMTHFDPTEAMDLIAREKATLLYPAYPTITGPLLNHPRYDADTFAGVRGLLTVGPPELLAEYQAQLPHTSHVSCYGSTETGGIAVMGKLTDPLEDRLTCGKPFEGIEIQIRDVATGDELGVGQTGALYMRGYNLFSGYHNDPQKTADSFDSAGWFFTGDLASIDERGNMSFRGRTKDMLKVGGENVGCLEVEAYLMTHPDVVLAAVVGVPDAKYGEVPAAFVELRPGAHLDESILTDYARAGLAKYKVPKLFRFVDTWPMSATKIQKHRLLDQLSDSPPAPIS</sequence>
<evidence type="ECO:0000256" key="2">
    <source>
        <dbReference type="ARBA" id="ARBA00022598"/>
    </source>
</evidence>
<evidence type="ECO:0000259" key="4">
    <source>
        <dbReference type="Pfam" id="PF13193"/>
    </source>
</evidence>
<dbReference type="EMBL" id="JAWLUM010000001">
    <property type="protein sequence ID" value="MDV7133857.1"/>
    <property type="molecule type" value="Genomic_DNA"/>
</dbReference>
<feature type="domain" description="AMP-dependent synthetase/ligase" evidence="3">
    <location>
        <begin position="14"/>
        <end position="400"/>
    </location>
</feature>
<comment type="similarity">
    <text evidence="1">Belongs to the ATP-dependent AMP-binding enzyme family.</text>
</comment>
<dbReference type="InterPro" id="IPR025110">
    <property type="entry name" value="AMP-bd_C"/>
</dbReference>
<dbReference type="Pfam" id="PF00501">
    <property type="entry name" value="AMP-binding"/>
    <property type="match status" value="1"/>
</dbReference>
<gene>
    <name evidence="5" type="ORF">R4198_09130</name>
</gene>
<dbReference type="InterPro" id="IPR000873">
    <property type="entry name" value="AMP-dep_synth/lig_dom"/>
</dbReference>
<dbReference type="InterPro" id="IPR042099">
    <property type="entry name" value="ANL_N_sf"/>
</dbReference>
<evidence type="ECO:0000256" key="1">
    <source>
        <dbReference type="ARBA" id="ARBA00006432"/>
    </source>
</evidence>
<evidence type="ECO:0000313" key="5">
    <source>
        <dbReference type="EMBL" id="MDV7133857.1"/>
    </source>
</evidence>
<organism evidence="5 6">
    <name type="scientific">Williamsia marianensis</name>
    <dbReference type="NCBI Taxonomy" id="85044"/>
    <lineage>
        <taxon>Bacteria</taxon>
        <taxon>Bacillati</taxon>
        <taxon>Actinomycetota</taxon>
        <taxon>Actinomycetes</taxon>
        <taxon>Mycobacteriales</taxon>
        <taxon>Nocardiaceae</taxon>
        <taxon>Williamsia</taxon>
    </lineage>
</organism>
<dbReference type="RefSeq" id="WP_317712819.1">
    <property type="nucleotide sequence ID" value="NZ_JAWLUM010000001.1"/>
</dbReference>
<dbReference type="InterPro" id="IPR045851">
    <property type="entry name" value="AMP-bd_C_sf"/>
</dbReference>
<dbReference type="SUPFAM" id="SSF56801">
    <property type="entry name" value="Acetyl-CoA synthetase-like"/>
    <property type="match status" value="1"/>
</dbReference>
<reference evidence="5 6" key="1">
    <citation type="submission" date="2023-10" db="EMBL/GenBank/DDBJ databases">
        <title>Development of a sustainable strategy for remediation of hydrocarbon-contaminated territories based on the waste exchange concept.</title>
        <authorList>
            <person name="Krivoruchko A."/>
        </authorList>
    </citation>
    <scope>NUCLEOTIDE SEQUENCE [LARGE SCALE GENOMIC DNA]</scope>
    <source>
        <strain evidence="5 6">IEGM 1236</strain>
    </source>
</reference>